<keyword evidence="2" id="KW-1185">Reference proteome</keyword>
<evidence type="ECO:0000313" key="1">
    <source>
        <dbReference type="EMBL" id="VDK40444.1"/>
    </source>
</evidence>
<accession>A0A3P6R6F6</accession>
<reference evidence="1 2" key="1">
    <citation type="submission" date="2018-11" db="EMBL/GenBank/DDBJ databases">
        <authorList>
            <consortium name="Pathogen Informatics"/>
        </authorList>
    </citation>
    <scope>NUCLEOTIDE SEQUENCE [LARGE SCALE GENOMIC DNA]</scope>
</reference>
<evidence type="ECO:0000313" key="2">
    <source>
        <dbReference type="Proteomes" id="UP000271889"/>
    </source>
</evidence>
<dbReference type="Proteomes" id="UP000271889">
    <property type="component" value="Unassembled WGS sequence"/>
</dbReference>
<name>A0A3P6R6F6_CYLGO</name>
<sequence length="107" mass="10943">MRVSIVGDAVESALAGSVPPLSPEAVSSFEVFCVASGSRVAAEVFALLSSSVTEMGSKDMCVIVGDAVESALEESVAFFSLEAVGNSEDFSVESGSPVVVEVLVFSF</sequence>
<gene>
    <name evidence="1" type="ORF">CGOC_LOCUS33</name>
</gene>
<organism evidence="1 2">
    <name type="scientific">Cylicostephanus goldi</name>
    <name type="common">Nematode worm</name>
    <dbReference type="NCBI Taxonomy" id="71465"/>
    <lineage>
        <taxon>Eukaryota</taxon>
        <taxon>Metazoa</taxon>
        <taxon>Ecdysozoa</taxon>
        <taxon>Nematoda</taxon>
        <taxon>Chromadorea</taxon>
        <taxon>Rhabditida</taxon>
        <taxon>Rhabditina</taxon>
        <taxon>Rhabditomorpha</taxon>
        <taxon>Strongyloidea</taxon>
        <taxon>Strongylidae</taxon>
        <taxon>Cylicostephanus</taxon>
    </lineage>
</organism>
<proteinExistence type="predicted"/>
<dbReference type="EMBL" id="UYRV01000021">
    <property type="protein sequence ID" value="VDK40444.1"/>
    <property type="molecule type" value="Genomic_DNA"/>
</dbReference>
<dbReference type="AlphaFoldDB" id="A0A3P6R6F6"/>
<protein>
    <submittedName>
        <fullName evidence="1">Uncharacterized protein</fullName>
    </submittedName>
</protein>